<dbReference type="AlphaFoldDB" id="A0A975K7I2"/>
<evidence type="ECO:0000259" key="2">
    <source>
        <dbReference type="Pfam" id="PF02563"/>
    </source>
</evidence>
<keyword evidence="5" id="KW-1185">Reference proteome</keyword>
<dbReference type="EMBL" id="CP073910">
    <property type="protein sequence ID" value="QUT04897.1"/>
    <property type="molecule type" value="Genomic_DNA"/>
</dbReference>
<reference evidence="4" key="1">
    <citation type="submission" date="2021-04" db="EMBL/GenBank/DDBJ databases">
        <title>Isolation of p-tert-butylphenol degrading bacteria Sphingobium phenoxybenzoativorans Tas13 from active sludge.</title>
        <authorList>
            <person name="Li Y."/>
        </authorList>
    </citation>
    <scope>NUCLEOTIDE SEQUENCE</scope>
    <source>
        <strain evidence="4">Tas13</strain>
    </source>
</reference>
<evidence type="ECO:0000259" key="3">
    <source>
        <dbReference type="Pfam" id="PF10531"/>
    </source>
</evidence>
<sequence length="154" mass="16510">MQQYKLGAGDKLRVITFGHTDLSAEFLVSDSGVIAFPLVGQVKAAGLTLDQFQQNLAAQLKNGGYVVNPNVSAEVIEYRPFYILGEVQKPGAYPYQAGLTAVSAIATAGGLTYRANQRKIFVRRAGTATEVEISVTAATPIFPGDTVRIGERIF</sequence>
<dbReference type="InterPro" id="IPR003715">
    <property type="entry name" value="Poly_export_N"/>
</dbReference>
<organism evidence="4 5">
    <name type="scientific">Sphingobium phenoxybenzoativorans</name>
    <dbReference type="NCBI Taxonomy" id="1592790"/>
    <lineage>
        <taxon>Bacteria</taxon>
        <taxon>Pseudomonadati</taxon>
        <taxon>Pseudomonadota</taxon>
        <taxon>Alphaproteobacteria</taxon>
        <taxon>Sphingomonadales</taxon>
        <taxon>Sphingomonadaceae</taxon>
        <taxon>Sphingobium</taxon>
    </lineage>
</organism>
<dbReference type="RefSeq" id="WP_171905815.1">
    <property type="nucleotide sequence ID" value="NZ_CP073910.1"/>
</dbReference>
<gene>
    <name evidence="4" type="ORF">KFK14_18000</name>
</gene>
<dbReference type="KEGG" id="spph:KFK14_18000"/>
<dbReference type="PANTHER" id="PTHR33619">
    <property type="entry name" value="POLYSACCHARIDE EXPORT PROTEIN GFCE-RELATED"/>
    <property type="match status" value="1"/>
</dbReference>
<protein>
    <submittedName>
        <fullName evidence="4">Polysaccharide export protein</fullName>
    </submittedName>
</protein>
<dbReference type="GO" id="GO:0015159">
    <property type="term" value="F:polysaccharide transmembrane transporter activity"/>
    <property type="evidence" value="ECO:0007669"/>
    <property type="project" value="InterPro"/>
</dbReference>
<name>A0A975K7I2_9SPHN</name>
<feature type="domain" description="Polysaccharide export protein N-terminal" evidence="2">
    <location>
        <begin position="2"/>
        <end position="75"/>
    </location>
</feature>
<dbReference type="Pfam" id="PF10531">
    <property type="entry name" value="SLBB"/>
    <property type="match status" value="1"/>
</dbReference>
<evidence type="ECO:0000313" key="4">
    <source>
        <dbReference type="EMBL" id="QUT04897.1"/>
    </source>
</evidence>
<dbReference type="Pfam" id="PF02563">
    <property type="entry name" value="Poly_export"/>
    <property type="match status" value="1"/>
</dbReference>
<dbReference type="Proteomes" id="UP000681425">
    <property type="component" value="Chromosome"/>
</dbReference>
<dbReference type="Gene3D" id="3.30.1950.10">
    <property type="entry name" value="wza like domain"/>
    <property type="match status" value="1"/>
</dbReference>
<evidence type="ECO:0000256" key="1">
    <source>
        <dbReference type="ARBA" id="ARBA00022729"/>
    </source>
</evidence>
<dbReference type="InterPro" id="IPR049712">
    <property type="entry name" value="Poly_export"/>
</dbReference>
<accession>A0A975K7I2</accession>
<feature type="domain" description="Soluble ligand binding" evidence="3">
    <location>
        <begin position="81"/>
        <end position="125"/>
    </location>
</feature>
<keyword evidence="1" id="KW-0732">Signal</keyword>
<dbReference type="PANTHER" id="PTHR33619:SF3">
    <property type="entry name" value="POLYSACCHARIDE EXPORT PROTEIN GFCE-RELATED"/>
    <property type="match status" value="1"/>
</dbReference>
<dbReference type="InterPro" id="IPR019554">
    <property type="entry name" value="Soluble_ligand-bd"/>
</dbReference>
<evidence type="ECO:0000313" key="5">
    <source>
        <dbReference type="Proteomes" id="UP000681425"/>
    </source>
</evidence>
<proteinExistence type="predicted"/>
<dbReference type="Gene3D" id="3.10.560.10">
    <property type="entry name" value="Outer membrane lipoprotein wza domain like"/>
    <property type="match status" value="1"/>
</dbReference>